<dbReference type="Proteomes" id="UP000002208">
    <property type="component" value="Chromosome"/>
</dbReference>
<proteinExistence type="predicted"/>
<reference evidence="1 2" key="1">
    <citation type="journal article" date="2009" name="PLoS Genet.">
        <title>Alliance of proteomics and genomics to unravel the specificities of Sahara bacterium Deinococcus deserti.</title>
        <authorList>
            <person name="de Groot A."/>
            <person name="Dulermo R."/>
            <person name="Ortet P."/>
            <person name="Blanchard L."/>
            <person name="Guerin P."/>
            <person name="Fernandez B."/>
            <person name="Vacherie B."/>
            <person name="Dossat C."/>
            <person name="Jolivet E."/>
            <person name="Siguier P."/>
            <person name="Chandler M."/>
            <person name="Barakat M."/>
            <person name="Dedieu A."/>
            <person name="Barbe V."/>
            <person name="Heulin T."/>
            <person name="Sommer S."/>
            <person name="Achouak W."/>
            <person name="Armengaud J."/>
        </authorList>
    </citation>
    <scope>NUCLEOTIDE SEQUENCE [LARGE SCALE GENOMIC DNA]</scope>
    <source>
        <strain evidence="2">DSM 17065 / CIP 109153 / LMG 22923 / VCD115</strain>
    </source>
</reference>
<dbReference type="KEGG" id="ddr:Deide_13062"/>
<evidence type="ECO:0000313" key="2">
    <source>
        <dbReference type="Proteomes" id="UP000002208"/>
    </source>
</evidence>
<dbReference type="EMBL" id="CP001114">
    <property type="protein sequence ID" value="ACO46233.1"/>
    <property type="molecule type" value="Genomic_DNA"/>
</dbReference>
<organism evidence="1 2">
    <name type="scientific">Deinococcus deserti (strain DSM 17065 / CIP 109153 / LMG 22923 / VCD115)</name>
    <dbReference type="NCBI Taxonomy" id="546414"/>
    <lineage>
        <taxon>Bacteria</taxon>
        <taxon>Thermotogati</taxon>
        <taxon>Deinococcota</taxon>
        <taxon>Deinococci</taxon>
        <taxon>Deinococcales</taxon>
        <taxon>Deinococcaceae</taxon>
        <taxon>Deinococcus</taxon>
    </lineage>
</organism>
<dbReference type="HOGENOM" id="CLU_1522744_0_0_0"/>
<dbReference type="STRING" id="546414.Deide_13062"/>
<evidence type="ECO:0000313" key="1">
    <source>
        <dbReference type="EMBL" id="ACO46233.1"/>
    </source>
</evidence>
<keyword evidence="2" id="KW-1185">Reference proteome</keyword>
<protein>
    <submittedName>
        <fullName evidence="1">Uncharacterized protein</fullName>
    </submittedName>
</protein>
<name>C1CVL6_DEIDV</name>
<dbReference type="PaxDb" id="546414-Deide_13062"/>
<accession>C1CVL6</accession>
<gene>
    <name evidence="1" type="ordered locus">Deide_13062</name>
</gene>
<sequence>MTFPTNYRGPVLQTNCDILILGHNKTMKKILTWSLLLSMLCSVEAGGLLGFKICAPTTANVMVDSKTAQWLPNVKSELTKSLNTISKAYRLSDSCKNADLKAEYFVSMVSTAPVKGGARAYSVSLSVYDPIMEWHLYHDHIITITSASTTNNTEEVIKSFRELMDKMAATYWEDNS</sequence>
<dbReference type="AlphaFoldDB" id="C1CVL6"/>